<evidence type="ECO:0000313" key="2">
    <source>
        <dbReference type="Proteomes" id="UP000828390"/>
    </source>
</evidence>
<proteinExistence type="predicted"/>
<accession>A0A9D4QYC9</accession>
<dbReference type="AlphaFoldDB" id="A0A9D4QYC9"/>
<reference evidence="1" key="1">
    <citation type="journal article" date="2019" name="bioRxiv">
        <title>The Genome of the Zebra Mussel, Dreissena polymorpha: A Resource for Invasive Species Research.</title>
        <authorList>
            <person name="McCartney M.A."/>
            <person name="Auch B."/>
            <person name="Kono T."/>
            <person name="Mallez S."/>
            <person name="Zhang Y."/>
            <person name="Obille A."/>
            <person name="Becker A."/>
            <person name="Abrahante J.E."/>
            <person name="Garbe J."/>
            <person name="Badalamenti J.P."/>
            <person name="Herman A."/>
            <person name="Mangelson H."/>
            <person name="Liachko I."/>
            <person name="Sullivan S."/>
            <person name="Sone E.D."/>
            <person name="Koren S."/>
            <person name="Silverstein K.A.T."/>
            <person name="Beckman K.B."/>
            <person name="Gohl D.M."/>
        </authorList>
    </citation>
    <scope>NUCLEOTIDE SEQUENCE</scope>
    <source>
        <strain evidence="1">Duluth1</strain>
        <tissue evidence="1">Whole animal</tissue>
    </source>
</reference>
<keyword evidence="2" id="KW-1185">Reference proteome</keyword>
<dbReference type="EMBL" id="JAIWYP010000003">
    <property type="protein sequence ID" value="KAH3846660.1"/>
    <property type="molecule type" value="Genomic_DNA"/>
</dbReference>
<dbReference type="Proteomes" id="UP000828390">
    <property type="component" value="Unassembled WGS sequence"/>
</dbReference>
<name>A0A9D4QYC9_DREPO</name>
<evidence type="ECO:0000313" key="1">
    <source>
        <dbReference type="EMBL" id="KAH3846660.1"/>
    </source>
</evidence>
<sequence>MPFRRSSIIASIASFDLPSFSCSVSSGTGIMCAIACRISIPSKCVSLLVSCNLCNID</sequence>
<comment type="caution">
    <text evidence="1">The sequence shown here is derived from an EMBL/GenBank/DDBJ whole genome shotgun (WGS) entry which is preliminary data.</text>
</comment>
<organism evidence="1 2">
    <name type="scientific">Dreissena polymorpha</name>
    <name type="common">Zebra mussel</name>
    <name type="synonym">Mytilus polymorpha</name>
    <dbReference type="NCBI Taxonomy" id="45954"/>
    <lineage>
        <taxon>Eukaryota</taxon>
        <taxon>Metazoa</taxon>
        <taxon>Spiralia</taxon>
        <taxon>Lophotrochozoa</taxon>
        <taxon>Mollusca</taxon>
        <taxon>Bivalvia</taxon>
        <taxon>Autobranchia</taxon>
        <taxon>Heteroconchia</taxon>
        <taxon>Euheterodonta</taxon>
        <taxon>Imparidentia</taxon>
        <taxon>Neoheterodontei</taxon>
        <taxon>Myida</taxon>
        <taxon>Dreissenoidea</taxon>
        <taxon>Dreissenidae</taxon>
        <taxon>Dreissena</taxon>
    </lineage>
</organism>
<protein>
    <submittedName>
        <fullName evidence="1">Uncharacterized protein</fullName>
    </submittedName>
</protein>
<gene>
    <name evidence="1" type="ORF">DPMN_088962</name>
</gene>
<reference evidence="1" key="2">
    <citation type="submission" date="2020-11" db="EMBL/GenBank/DDBJ databases">
        <authorList>
            <person name="McCartney M.A."/>
            <person name="Auch B."/>
            <person name="Kono T."/>
            <person name="Mallez S."/>
            <person name="Becker A."/>
            <person name="Gohl D.M."/>
            <person name="Silverstein K.A.T."/>
            <person name="Koren S."/>
            <person name="Bechman K.B."/>
            <person name="Herman A."/>
            <person name="Abrahante J.E."/>
            <person name="Garbe J."/>
        </authorList>
    </citation>
    <scope>NUCLEOTIDE SEQUENCE</scope>
    <source>
        <strain evidence="1">Duluth1</strain>
        <tissue evidence="1">Whole animal</tissue>
    </source>
</reference>